<comment type="subcellular location">
    <subcellularLocation>
        <location evidence="1">Membrane</location>
    </subcellularLocation>
</comment>
<evidence type="ECO:0000256" key="1">
    <source>
        <dbReference type="ARBA" id="ARBA00004370"/>
    </source>
</evidence>
<dbReference type="SUPFAM" id="SSF81321">
    <property type="entry name" value="Family A G protein-coupled receptor-like"/>
    <property type="match status" value="1"/>
</dbReference>
<keyword evidence="3 5" id="KW-1133">Transmembrane helix</keyword>
<evidence type="ECO:0000313" key="7">
    <source>
        <dbReference type="Proteomes" id="UP000050795"/>
    </source>
</evidence>
<keyword evidence="4 5" id="KW-0472">Membrane</keyword>
<dbReference type="AlphaFoldDB" id="A0AA85J893"/>
<reference evidence="7" key="1">
    <citation type="submission" date="2022-06" db="EMBL/GenBank/DDBJ databases">
        <authorList>
            <person name="Berger JAMES D."/>
            <person name="Berger JAMES D."/>
        </authorList>
    </citation>
    <scope>NUCLEOTIDE SEQUENCE [LARGE SCALE GENOMIC DNA]</scope>
</reference>
<feature type="transmembrane region" description="Helical" evidence="5">
    <location>
        <begin position="113"/>
        <end position="136"/>
    </location>
</feature>
<evidence type="ECO:0000256" key="5">
    <source>
        <dbReference type="SAM" id="Phobius"/>
    </source>
</evidence>
<sequence>MNYSDGPWVIFQPCDILKHSNWSYRQHLQCCIAQFIGIWSGYILPVITELTTIFNLLICVSITLNGCQVSKQMIYISGVCLFRVISNGVFVWLRQFPSVGLPYATNQKTYFTFIFISPFACRLYRFVYIFSCTAMCNMRVCASLFRCLAVCTPVKYKSCSNCYAWYIYGMIIMLSAFLMLPFAIYTDWFANNGKIRCCYNPQDVSLQIYQALVPNLSPVQNILLIPLDLTFLIKLRQHMHGVLMIKLTQVELTFIFIAVPHGVFYLLAKVYTVKSYERRADSFRFIAQVF</sequence>
<feature type="transmembrane region" description="Helical" evidence="5">
    <location>
        <begin position="163"/>
        <end position="184"/>
    </location>
</feature>
<dbReference type="PROSITE" id="PS50262">
    <property type="entry name" value="G_PROTEIN_RECEP_F1_2"/>
    <property type="match status" value="1"/>
</dbReference>
<evidence type="ECO:0000256" key="4">
    <source>
        <dbReference type="ARBA" id="ARBA00023136"/>
    </source>
</evidence>
<dbReference type="Proteomes" id="UP000050795">
    <property type="component" value="Unassembled WGS sequence"/>
</dbReference>
<dbReference type="WBParaSite" id="TREG1_137120.1">
    <property type="protein sequence ID" value="TREG1_137120.1"/>
    <property type="gene ID" value="TREG1_137120"/>
</dbReference>
<feature type="transmembrane region" description="Helical" evidence="5">
    <location>
        <begin position="252"/>
        <end position="271"/>
    </location>
</feature>
<protein>
    <recommendedName>
        <fullName evidence="6">G-protein coupled receptors family 1 profile domain-containing protein</fullName>
    </recommendedName>
</protein>
<accession>A0AA85J893</accession>
<keyword evidence="7" id="KW-1185">Reference proteome</keyword>
<name>A0AA85J893_TRIRE</name>
<reference evidence="8" key="2">
    <citation type="submission" date="2023-11" db="UniProtKB">
        <authorList>
            <consortium name="WormBaseParasite"/>
        </authorList>
    </citation>
    <scope>IDENTIFICATION</scope>
</reference>
<dbReference type="InterPro" id="IPR017452">
    <property type="entry name" value="GPCR_Rhodpsn_7TM"/>
</dbReference>
<feature type="transmembrane region" description="Helical" evidence="5">
    <location>
        <begin position="74"/>
        <end position="93"/>
    </location>
</feature>
<evidence type="ECO:0000256" key="3">
    <source>
        <dbReference type="ARBA" id="ARBA00022989"/>
    </source>
</evidence>
<evidence type="ECO:0000259" key="6">
    <source>
        <dbReference type="PROSITE" id="PS50262"/>
    </source>
</evidence>
<feature type="domain" description="G-protein coupled receptors family 1 profile" evidence="6">
    <location>
        <begin position="54"/>
        <end position="290"/>
    </location>
</feature>
<dbReference type="GO" id="GO:0016020">
    <property type="term" value="C:membrane"/>
    <property type="evidence" value="ECO:0007669"/>
    <property type="project" value="UniProtKB-SubCell"/>
</dbReference>
<evidence type="ECO:0000256" key="2">
    <source>
        <dbReference type="ARBA" id="ARBA00022692"/>
    </source>
</evidence>
<feature type="transmembrane region" description="Helical" evidence="5">
    <location>
        <begin position="42"/>
        <end position="62"/>
    </location>
</feature>
<dbReference type="Gene3D" id="1.20.1070.10">
    <property type="entry name" value="Rhodopsin 7-helix transmembrane proteins"/>
    <property type="match status" value="1"/>
</dbReference>
<proteinExistence type="predicted"/>
<organism evidence="7 8">
    <name type="scientific">Trichobilharzia regenti</name>
    <name type="common">Nasal bird schistosome</name>
    <dbReference type="NCBI Taxonomy" id="157069"/>
    <lineage>
        <taxon>Eukaryota</taxon>
        <taxon>Metazoa</taxon>
        <taxon>Spiralia</taxon>
        <taxon>Lophotrochozoa</taxon>
        <taxon>Platyhelminthes</taxon>
        <taxon>Trematoda</taxon>
        <taxon>Digenea</taxon>
        <taxon>Strigeidida</taxon>
        <taxon>Schistosomatoidea</taxon>
        <taxon>Schistosomatidae</taxon>
        <taxon>Trichobilharzia</taxon>
    </lineage>
</organism>
<evidence type="ECO:0000313" key="8">
    <source>
        <dbReference type="WBParaSite" id="TREG1_137120.1"/>
    </source>
</evidence>
<keyword evidence="2 5" id="KW-0812">Transmembrane</keyword>